<dbReference type="EMBL" id="UINC01133498">
    <property type="protein sequence ID" value="SVD16466.1"/>
    <property type="molecule type" value="Genomic_DNA"/>
</dbReference>
<gene>
    <name evidence="1" type="ORF">METZ01_LOCUS369320</name>
</gene>
<protein>
    <submittedName>
        <fullName evidence="1">Uncharacterized protein</fullName>
    </submittedName>
</protein>
<proteinExistence type="predicted"/>
<reference evidence="1" key="1">
    <citation type="submission" date="2018-05" db="EMBL/GenBank/DDBJ databases">
        <authorList>
            <person name="Lanie J.A."/>
            <person name="Ng W.-L."/>
            <person name="Kazmierczak K.M."/>
            <person name="Andrzejewski T.M."/>
            <person name="Davidsen T.M."/>
            <person name="Wayne K.J."/>
            <person name="Tettelin H."/>
            <person name="Glass J.I."/>
            <person name="Rusch D."/>
            <person name="Podicherti R."/>
            <person name="Tsui H.-C.T."/>
            <person name="Winkler M.E."/>
        </authorList>
    </citation>
    <scope>NUCLEOTIDE SEQUENCE</scope>
</reference>
<dbReference type="AlphaFoldDB" id="A0A382T325"/>
<sequence>VKHEKLSAIDWLFDLILNPEKGGREKVFNIRNPEVTASLRLEWTNDHKYSFIEVFP</sequence>
<feature type="non-terminal residue" evidence="1">
    <location>
        <position position="1"/>
    </location>
</feature>
<accession>A0A382T325</accession>
<name>A0A382T325_9ZZZZ</name>
<evidence type="ECO:0000313" key="1">
    <source>
        <dbReference type="EMBL" id="SVD16466.1"/>
    </source>
</evidence>
<organism evidence="1">
    <name type="scientific">marine metagenome</name>
    <dbReference type="NCBI Taxonomy" id="408172"/>
    <lineage>
        <taxon>unclassified sequences</taxon>
        <taxon>metagenomes</taxon>
        <taxon>ecological metagenomes</taxon>
    </lineage>
</organism>
<feature type="non-terminal residue" evidence="1">
    <location>
        <position position="56"/>
    </location>
</feature>